<dbReference type="Pfam" id="PF21274">
    <property type="entry name" value="Rng_hyd_C"/>
    <property type="match status" value="1"/>
</dbReference>
<evidence type="ECO:0000256" key="3">
    <source>
        <dbReference type="ARBA" id="ARBA00022827"/>
    </source>
</evidence>
<reference evidence="5 6" key="1">
    <citation type="submission" date="2019-04" db="EMBL/GenBank/DDBJ databases">
        <title>Reference strain of H23.</title>
        <authorList>
            <person name="Luo X."/>
        </authorList>
    </citation>
    <scope>NUCLEOTIDE SEQUENCE [LARGE SCALE GENOMIC DNA]</scope>
    <source>
        <strain evidence="5 6">H23</strain>
    </source>
</reference>
<dbReference type="Proteomes" id="UP000308707">
    <property type="component" value="Unassembled WGS sequence"/>
</dbReference>
<dbReference type="OrthoDB" id="8672648at2"/>
<dbReference type="PANTHER" id="PTHR43004:SF19">
    <property type="entry name" value="BINDING MONOOXYGENASE, PUTATIVE (JCVI)-RELATED"/>
    <property type="match status" value="1"/>
</dbReference>
<dbReference type="InterPro" id="IPR002938">
    <property type="entry name" value="FAD-bd"/>
</dbReference>
<accession>A0A4U5JWE8</accession>
<dbReference type="PRINTS" id="PR00420">
    <property type="entry name" value="RNGMNOXGNASE"/>
</dbReference>
<dbReference type="NCBIfam" id="NF005303">
    <property type="entry name" value="PRK06834.1"/>
    <property type="match status" value="1"/>
</dbReference>
<protein>
    <recommendedName>
        <fullName evidence="4">FAD-binding domain-containing protein</fullName>
    </recommendedName>
</protein>
<sequence>MSSSTRESQADSHRNAAADAHAVLIAGGGPTGLMLAAELALAGVDVAIVERRASQKLDGSRAGGLQSRTLETLDQRGVVDRFLSQGQLHPAVHFHVPLDIGDLPTRHNYVLGLWQGHTERILAEWVGELGVPIYRGLEATGFVQDDAGVDVALSDGRSLRAEYLVGCDGGRSLIRKAAGIGFPGSDATTSWLIAEVETVQEPKWGFHEDASGKHAIGRGDNPGQARIVLTERQVGAATEPTLEDVSEALIAAYGTDFGVRNPTWISRFTDMTRQAAAYRDRRVLLAGDAAHVHPPLGGQGLNIGVQDAANLGWKLAQVIKRISPDGLLDTYHAERHPIGARVLRNTMAGSAMRRTDDRTKALGDVLSEFLAMDEPRQRIAAELSGLDVHYELGDGHPLLGRRMPDLDLIADGVPLRVFSLLHEARPVFLNLSVPHNPAIGRWADQLRSIDAEYGREWELPVIGIVPAPAAVLIRPDGYVAWIGTGTDAGLVDALTAWFGSPA</sequence>
<evidence type="ECO:0000313" key="5">
    <source>
        <dbReference type="EMBL" id="TKR34254.1"/>
    </source>
</evidence>
<dbReference type="InterPro" id="IPR050641">
    <property type="entry name" value="RIFMO-like"/>
</dbReference>
<dbReference type="InterPro" id="IPR036188">
    <property type="entry name" value="FAD/NAD-bd_sf"/>
</dbReference>
<dbReference type="PANTHER" id="PTHR43004">
    <property type="entry name" value="TRK SYSTEM POTASSIUM UPTAKE PROTEIN"/>
    <property type="match status" value="1"/>
</dbReference>
<dbReference type="EMBL" id="SZUA01000001">
    <property type="protein sequence ID" value="TKR34254.1"/>
    <property type="molecule type" value="Genomic_DNA"/>
</dbReference>
<comment type="caution">
    <text evidence="5">The sequence shown here is derived from an EMBL/GenBank/DDBJ whole genome shotgun (WGS) entry which is preliminary data.</text>
</comment>
<dbReference type="Gene3D" id="3.40.30.120">
    <property type="match status" value="1"/>
</dbReference>
<evidence type="ECO:0000256" key="2">
    <source>
        <dbReference type="ARBA" id="ARBA00022630"/>
    </source>
</evidence>
<dbReference type="GO" id="GO:0016709">
    <property type="term" value="F:oxidoreductase activity, acting on paired donors, with incorporation or reduction of molecular oxygen, NAD(P)H as one donor, and incorporation of one atom of oxygen"/>
    <property type="evidence" value="ECO:0007669"/>
    <property type="project" value="UniProtKB-ARBA"/>
</dbReference>
<dbReference type="SUPFAM" id="SSF51905">
    <property type="entry name" value="FAD/NAD(P)-binding domain"/>
    <property type="match status" value="1"/>
</dbReference>
<dbReference type="GO" id="GO:0071949">
    <property type="term" value="F:FAD binding"/>
    <property type="evidence" value="ECO:0007669"/>
    <property type="project" value="InterPro"/>
</dbReference>
<organism evidence="5 6">
    <name type="scientific">Luteimonas gilva</name>
    <dbReference type="NCBI Taxonomy" id="2572684"/>
    <lineage>
        <taxon>Bacteria</taxon>
        <taxon>Pseudomonadati</taxon>
        <taxon>Pseudomonadota</taxon>
        <taxon>Gammaproteobacteria</taxon>
        <taxon>Lysobacterales</taxon>
        <taxon>Lysobacteraceae</taxon>
        <taxon>Luteimonas</taxon>
    </lineage>
</organism>
<keyword evidence="3" id="KW-0274">FAD</keyword>
<comment type="cofactor">
    <cofactor evidence="1">
        <name>FAD</name>
        <dbReference type="ChEBI" id="CHEBI:57692"/>
    </cofactor>
</comment>
<keyword evidence="2" id="KW-0285">Flavoprotein</keyword>
<evidence type="ECO:0000313" key="6">
    <source>
        <dbReference type="Proteomes" id="UP000308707"/>
    </source>
</evidence>
<dbReference type="Gene3D" id="3.30.70.2450">
    <property type="match status" value="1"/>
</dbReference>
<name>A0A4U5JWE8_9GAMM</name>
<dbReference type="AlphaFoldDB" id="A0A4U5JWE8"/>
<evidence type="ECO:0000256" key="1">
    <source>
        <dbReference type="ARBA" id="ARBA00001974"/>
    </source>
</evidence>
<gene>
    <name evidence="5" type="ORF">FCE95_05140</name>
</gene>
<proteinExistence type="predicted"/>
<keyword evidence="6" id="KW-1185">Reference proteome</keyword>
<feature type="domain" description="FAD-binding" evidence="4">
    <location>
        <begin position="22"/>
        <end position="346"/>
    </location>
</feature>
<dbReference type="Pfam" id="PF01494">
    <property type="entry name" value="FAD_binding_3"/>
    <property type="match status" value="1"/>
</dbReference>
<evidence type="ECO:0000259" key="4">
    <source>
        <dbReference type="Pfam" id="PF01494"/>
    </source>
</evidence>
<dbReference type="Gene3D" id="3.50.50.60">
    <property type="entry name" value="FAD/NAD(P)-binding domain"/>
    <property type="match status" value="1"/>
</dbReference>